<comment type="caution">
    <text evidence="1">The sequence shown here is derived from an EMBL/GenBank/DDBJ whole genome shotgun (WGS) entry which is preliminary data.</text>
</comment>
<evidence type="ECO:0000313" key="1">
    <source>
        <dbReference type="EMBL" id="GBP41269.1"/>
    </source>
</evidence>
<keyword evidence="2" id="KW-1185">Reference proteome</keyword>
<protein>
    <submittedName>
        <fullName evidence="1">Uncharacterized protein</fullName>
    </submittedName>
</protein>
<reference evidence="1 2" key="1">
    <citation type="journal article" date="2019" name="Commun. Biol.">
        <title>The bagworm genome reveals a unique fibroin gene that provides high tensile strength.</title>
        <authorList>
            <person name="Kono N."/>
            <person name="Nakamura H."/>
            <person name="Ohtoshi R."/>
            <person name="Tomita M."/>
            <person name="Numata K."/>
            <person name="Arakawa K."/>
        </authorList>
    </citation>
    <scope>NUCLEOTIDE SEQUENCE [LARGE SCALE GENOMIC DNA]</scope>
</reference>
<dbReference type="EMBL" id="BGZK01000396">
    <property type="protein sequence ID" value="GBP41269.1"/>
    <property type="molecule type" value="Genomic_DNA"/>
</dbReference>
<proteinExistence type="predicted"/>
<evidence type="ECO:0000313" key="2">
    <source>
        <dbReference type="Proteomes" id="UP000299102"/>
    </source>
</evidence>
<dbReference type="AlphaFoldDB" id="A0A4C1VSU1"/>
<accession>A0A4C1VSU1</accession>
<name>A0A4C1VSU1_EUMVA</name>
<gene>
    <name evidence="1" type="ORF">EVAR_32995_1</name>
</gene>
<sequence length="227" mass="24654">MKELTLCPNGRRCEQWSAYMKIDWLDVSRVSGRCLCCAGDARARRSAADEAGGARRARMAGPRAQPALAPLLSPPPGAAAANMRKEIKFLVPSEGDASKDLTLCDAGNLSKATRITTVEIVFNFVTVVLEISAQTNTTTDARRGLPFCMLRRKCIGGCAIYKLQRLRPPYAKLDCNKQASTSENGVHHIVHHTAGNPFSEAMCESKSEVEAFGAIAEIVVTVQLYQL</sequence>
<dbReference type="Proteomes" id="UP000299102">
    <property type="component" value="Unassembled WGS sequence"/>
</dbReference>
<organism evidence="1 2">
    <name type="scientific">Eumeta variegata</name>
    <name type="common">Bagworm moth</name>
    <name type="synonym">Eumeta japonica</name>
    <dbReference type="NCBI Taxonomy" id="151549"/>
    <lineage>
        <taxon>Eukaryota</taxon>
        <taxon>Metazoa</taxon>
        <taxon>Ecdysozoa</taxon>
        <taxon>Arthropoda</taxon>
        <taxon>Hexapoda</taxon>
        <taxon>Insecta</taxon>
        <taxon>Pterygota</taxon>
        <taxon>Neoptera</taxon>
        <taxon>Endopterygota</taxon>
        <taxon>Lepidoptera</taxon>
        <taxon>Glossata</taxon>
        <taxon>Ditrysia</taxon>
        <taxon>Tineoidea</taxon>
        <taxon>Psychidae</taxon>
        <taxon>Oiketicinae</taxon>
        <taxon>Eumeta</taxon>
    </lineage>
</organism>